<name>A0A512DLZ1_9PROT</name>
<dbReference type="AlphaFoldDB" id="A0A512DLZ1"/>
<dbReference type="Gene3D" id="3.40.50.12780">
    <property type="entry name" value="N-terminal domain of ligase-like"/>
    <property type="match status" value="1"/>
</dbReference>
<evidence type="ECO:0000313" key="7">
    <source>
        <dbReference type="EMBL" id="GEO37483.1"/>
    </source>
</evidence>
<evidence type="ECO:0000256" key="1">
    <source>
        <dbReference type="ARBA" id="ARBA00006432"/>
    </source>
</evidence>
<keyword evidence="4" id="KW-0067">ATP-binding</keyword>
<dbReference type="FunFam" id="3.30.300.30:FF:000005">
    <property type="entry name" value="Acyl-coenzyme A synthetase ACSM5, mitochondrial"/>
    <property type="match status" value="1"/>
</dbReference>
<dbReference type="InterPro" id="IPR045851">
    <property type="entry name" value="AMP-bd_C_sf"/>
</dbReference>
<keyword evidence="8" id="KW-1185">Reference proteome</keyword>
<comment type="similarity">
    <text evidence="1">Belongs to the ATP-dependent AMP-binding enzyme family.</text>
</comment>
<keyword evidence="3" id="KW-0547">Nucleotide-binding</keyword>
<dbReference type="EMBL" id="BJYZ01000006">
    <property type="protein sequence ID" value="GEO37483.1"/>
    <property type="molecule type" value="Genomic_DNA"/>
</dbReference>
<reference evidence="7 8" key="1">
    <citation type="submission" date="2019-07" db="EMBL/GenBank/DDBJ databases">
        <title>Whole genome shotgun sequence of Skermanella aerolata NBRC 106429.</title>
        <authorList>
            <person name="Hosoyama A."/>
            <person name="Uohara A."/>
            <person name="Ohji S."/>
            <person name="Ichikawa N."/>
        </authorList>
    </citation>
    <scope>NUCLEOTIDE SEQUENCE [LARGE SCALE GENOMIC DNA]</scope>
    <source>
        <strain evidence="7 8">NBRC 106429</strain>
    </source>
</reference>
<dbReference type="GO" id="GO:0006637">
    <property type="term" value="P:acyl-CoA metabolic process"/>
    <property type="evidence" value="ECO:0007669"/>
    <property type="project" value="TreeGrafter"/>
</dbReference>
<dbReference type="SUPFAM" id="SSF56801">
    <property type="entry name" value="Acetyl-CoA synthetase-like"/>
    <property type="match status" value="1"/>
</dbReference>
<feature type="domain" description="AMP-binding enzyme C-terminal" evidence="6">
    <location>
        <begin position="506"/>
        <end position="584"/>
    </location>
</feature>
<gene>
    <name evidence="7" type="primary">acsA_1</name>
    <name evidence="7" type="ORF">SAE02_16310</name>
</gene>
<feature type="domain" description="AMP-dependent synthetase/ligase" evidence="5">
    <location>
        <begin position="94"/>
        <end position="456"/>
    </location>
</feature>
<evidence type="ECO:0000256" key="4">
    <source>
        <dbReference type="ARBA" id="ARBA00022840"/>
    </source>
</evidence>
<dbReference type="InterPro" id="IPR000873">
    <property type="entry name" value="AMP-dep_synth/lig_dom"/>
</dbReference>
<dbReference type="InterPro" id="IPR042099">
    <property type="entry name" value="ANL_N_sf"/>
</dbReference>
<dbReference type="InterPro" id="IPR025110">
    <property type="entry name" value="AMP-bd_C"/>
</dbReference>
<dbReference type="Pfam" id="PF00501">
    <property type="entry name" value="AMP-binding"/>
    <property type="match status" value="1"/>
</dbReference>
<evidence type="ECO:0000259" key="6">
    <source>
        <dbReference type="Pfam" id="PF13193"/>
    </source>
</evidence>
<accession>A0A512DLZ1</accession>
<dbReference type="Proteomes" id="UP000321523">
    <property type="component" value="Unassembled WGS sequence"/>
</dbReference>
<dbReference type="InterPro" id="IPR051087">
    <property type="entry name" value="Mitochondrial_ACSM"/>
</dbReference>
<evidence type="ECO:0000313" key="8">
    <source>
        <dbReference type="Proteomes" id="UP000321523"/>
    </source>
</evidence>
<dbReference type="GO" id="GO:0016405">
    <property type="term" value="F:CoA-ligase activity"/>
    <property type="evidence" value="ECO:0007669"/>
    <property type="project" value="UniProtKB-ARBA"/>
</dbReference>
<evidence type="ECO:0000256" key="3">
    <source>
        <dbReference type="ARBA" id="ARBA00022741"/>
    </source>
</evidence>
<dbReference type="Gene3D" id="3.30.300.30">
    <property type="match status" value="1"/>
</dbReference>
<dbReference type="PANTHER" id="PTHR43605:SF10">
    <property type="entry name" value="ACYL-COA SYNTHETASE MEDIUM CHAIN FAMILY MEMBER 3"/>
    <property type="match status" value="1"/>
</dbReference>
<organism evidence="7 8">
    <name type="scientific">Skermanella aerolata</name>
    <dbReference type="NCBI Taxonomy" id="393310"/>
    <lineage>
        <taxon>Bacteria</taxon>
        <taxon>Pseudomonadati</taxon>
        <taxon>Pseudomonadota</taxon>
        <taxon>Alphaproteobacteria</taxon>
        <taxon>Rhodospirillales</taxon>
        <taxon>Azospirillaceae</taxon>
        <taxon>Skermanella</taxon>
    </lineage>
</organism>
<dbReference type="InterPro" id="IPR020845">
    <property type="entry name" value="AMP-binding_CS"/>
</dbReference>
<proteinExistence type="inferred from homology"/>
<keyword evidence="2" id="KW-0436">Ligase</keyword>
<comment type="caution">
    <text evidence="7">The sequence shown here is derived from an EMBL/GenBank/DDBJ whole genome shotgun (WGS) entry which is preliminary data.</text>
</comment>
<dbReference type="FunFam" id="3.40.50.12780:FF:000063">
    <property type="entry name" value="Acetyl-coenzyme A synthetase"/>
    <property type="match status" value="1"/>
</dbReference>
<dbReference type="PROSITE" id="PS00455">
    <property type="entry name" value="AMP_BINDING"/>
    <property type="match status" value="1"/>
</dbReference>
<sequence>MATGEIAQNVQQAAIGTTSVTGTIADVSSAALETERTAKEKNVRSYSGACTLLGKRRKPMLTRHDDYAELARSFVWDVPDRYNIGVDVCDRHAGDPARVALIVEDEDGSVRRYTFAEMRLLTNRLCNVLAEHGLRRGDRLAVLLPQSPETAIGHVAGFKAGLVTIPLFALFGEEALEYRLGDSGARVLVTDAAGYAKIAPLRDRLPVLDLVLCIDGAPEGTVNFHEALAGASDEFTPADTGPDDPAVIIYTSGTTGNPKGALHGHRVLLGHLPGVELPHEFFPQPDDLFWTPADWAWIGGLFDVLMPAWHHGVAVLAHRFRKFDPHEAVDLMKRHGVRNVFLPPTAIKLMRRAGVTGEGLNLRTVASGGETLGSELLDWGRTVFGVTINEFYGQTECNLVVGNAAAHLGFRAGSMGRAIPGHRVEVIDDRGEVVPAGTVGAIAIHRPDPVMFLGYWNREEATRQKFVGDWLVTGDLGRKDEDGFFWYVGRDDDVITSGGYRIGPAEVEECLIRHPAVAMAAVIGVPDPIRTEIVKACVVLRAGVEPSGELAREIQDFVKVRLAAHEYPREVAFVAELPMTVTGKVMRRVLRSQAAEEAAAAQEKPA</sequence>
<dbReference type="InterPro" id="IPR049515">
    <property type="entry name" value="MACS_put"/>
</dbReference>
<dbReference type="GO" id="GO:0005524">
    <property type="term" value="F:ATP binding"/>
    <property type="evidence" value="ECO:0007669"/>
    <property type="project" value="UniProtKB-KW"/>
</dbReference>
<dbReference type="Pfam" id="PF13193">
    <property type="entry name" value="AMP-binding_C"/>
    <property type="match status" value="1"/>
</dbReference>
<evidence type="ECO:0000259" key="5">
    <source>
        <dbReference type="Pfam" id="PF00501"/>
    </source>
</evidence>
<evidence type="ECO:0000256" key="2">
    <source>
        <dbReference type="ARBA" id="ARBA00022598"/>
    </source>
</evidence>
<dbReference type="GO" id="GO:0004321">
    <property type="term" value="F:fatty-acyl-CoA synthase activity"/>
    <property type="evidence" value="ECO:0007669"/>
    <property type="project" value="TreeGrafter"/>
</dbReference>
<protein>
    <submittedName>
        <fullName evidence="7">AMP-dependent synthetase</fullName>
    </submittedName>
</protein>
<dbReference type="GO" id="GO:0006633">
    <property type="term" value="P:fatty acid biosynthetic process"/>
    <property type="evidence" value="ECO:0007669"/>
    <property type="project" value="TreeGrafter"/>
</dbReference>
<dbReference type="PANTHER" id="PTHR43605">
    <property type="entry name" value="ACYL-COENZYME A SYNTHETASE"/>
    <property type="match status" value="1"/>
</dbReference>
<dbReference type="GO" id="GO:0015645">
    <property type="term" value="F:fatty acid ligase activity"/>
    <property type="evidence" value="ECO:0007669"/>
    <property type="project" value="TreeGrafter"/>
</dbReference>
<dbReference type="CDD" id="cd05971">
    <property type="entry name" value="MACS_like_3"/>
    <property type="match status" value="1"/>
</dbReference>